<comment type="similarity">
    <text evidence="1">Belongs to the N(4)/N(6)-methyltransferase family.</text>
</comment>
<keyword evidence="2 6" id="KW-0489">Methyltransferase</keyword>
<evidence type="ECO:0000256" key="1">
    <source>
        <dbReference type="ARBA" id="ARBA00006594"/>
    </source>
</evidence>
<evidence type="ECO:0000256" key="2">
    <source>
        <dbReference type="ARBA" id="ARBA00022603"/>
    </source>
</evidence>
<gene>
    <name evidence="6" type="ORF">UT63_C0097G0001</name>
</gene>
<dbReference type="GO" id="GO:0008170">
    <property type="term" value="F:N-methyltransferase activity"/>
    <property type="evidence" value="ECO:0007669"/>
    <property type="project" value="InterPro"/>
</dbReference>
<organism evidence="6 7">
    <name type="scientific">Candidatus Gottesmanbacteria bacterium GW2011_GWC2_39_8</name>
    <dbReference type="NCBI Taxonomy" id="1618450"/>
    <lineage>
        <taxon>Bacteria</taxon>
        <taxon>Candidatus Gottesmaniibacteriota</taxon>
    </lineage>
</organism>
<sequence>MKKEFRLLVADKVRKGEELSIEWATELFPGFHFSQKRESELLYGNKEREEDVIANTLAVPFQKVRTFGGPGVEWDNKLIFGDNLQALKTLVEMKKTGKLCNSDGTPGARLIYIDPPFATRQDMASWNSERAYTDKIAGAEFIEFLRKRLVLLKELLSDDGSIFVHLDWKKSHYIKVILDELFGEANFRNEIVWFYPRGGDADKQFNRKHDNILWYSKSSSKWVFNWKDVLIPYTKEQLERFKETDKDGRKFYWNVNPRGETVKTYLHKTGIGEYDVWNIGINATAIQALNYPTQKPEKLLERIIKAASNSGDLILDCFAGSGTTLVVAEKMSRRWVGIDCGKLSIYTIQKRFLKLDESKDIKNPGKEYAKPCTPFTLYNAGLYDFSALKELPRDGWRWFALKLFGCTDEPHQIGGIQLDGKKNGAPVLVFDHHNKPDARVTEETIQDINSAIGDKIGRKCFIIAPRGCFDFQQDYIDLGNVRYYALRIPYSVINELHARGFQPLRQPNDETAVNNTVDAVGFDFIQRPSIDYSVVIRKPKGEQNEKLCLQINKFESKARIRGEDTKGGLETFSMLMLDSNYNAREKVFNMEHVVYAHQLEANNWETSLPITNIGESLMVIAVDVYGNEACDLLMRKDIKQLKKNSEPVKSKRKR</sequence>
<reference evidence="6 7" key="1">
    <citation type="journal article" date="2015" name="Nature">
        <title>rRNA introns, odd ribosomes, and small enigmatic genomes across a large radiation of phyla.</title>
        <authorList>
            <person name="Brown C.T."/>
            <person name="Hug L.A."/>
            <person name="Thomas B.C."/>
            <person name="Sharon I."/>
            <person name="Castelle C.J."/>
            <person name="Singh A."/>
            <person name="Wilkins M.J."/>
            <person name="Williams K.H."/>
            <person name="Banfield J.F."/>
        </authorList>
    </citation>
    <scope>NUCLEOTIDE SEQUENCE [LARGE SCALE GENOMIC DNA]</scope>
</reference>
<evidence type="ECO:0000313" key="6">
    <source>
        <dbReference type="EMBL" id="KKR30500.1"/>
    </source>
</evidence>
<feature type="domain" description="DNA methylase N-4/N-6" evidence="5">
    <location>
        <begin position="109"/>
        <end position="345"/>
    </location>
</feature>
<evidence type="ECO:0000313" key="7">
    <source>
        <dbReference type="Proteomes" id="UP000034539"/>
    </source>
</evidence>
<evidence type="ECO:0000256" key="3">
    <source>
        <dbReference type="ARBA" id="ARBA00022679"/>
    </source>
</evidence>
<name>A0A0G0S6X5_9BACT</name>
<dbReference type="InterPro" id="IPR002295">
    <property type="entry name" value="N4/N6-MTase_EcoPI_Mod-like"/>
</dbReference>
<dbReference type="InterPro" id="IPR002052">
    <property type="entry name" value="DNA_methylase_N6_adenine_CS"/>
</dbReference>
<dbReference type="AlphaFoldDB" id="A0A0G0S6X5"/>
<dbReference type="Gene3D" id="3.40.50.150">
    <property type="entry name" value="Vaccinia Virus protein VP39"/>
    <property type="match status" value="1"/>
</dbReference>
<dbReference type="PATRIC" id="fig|1618450.3.peg.1510"/>
<keyword evidence="4" id="KW-0949">S-adenosyl-L-methionine</keyword>
<evidence type="ECO:0000259" key="5">
    <source>
        <dbReference type="Pfam" id="PF01555"/>
    </source>
</evidence>
<proteinExistence type="inferred from homology"/>
<accession>A0A0G0S6X5</accession>
<dbReference type="InterPro" id="IPR002941">
    <property type="entry name" value="DNA_methylase_N4/N6"/>
</dbReference>
<dbReference type="Proteomes" id="UP000034539">
    <property type="component" value="Unassembled WGS sequence"/>
</dbReference>
<dbReference type="PROSITE" id="PS00092">
    <property type="entry name" value="N6_MTASE"/>
    <property type="match status" value="1"/>
</dbReference>
<dbReference type="SUPFAM" id="SSF53335">
    <property type="entry name" value="S-adenosyl-L-methionine-dependent methyltransferases"/>
    <property type="match status" value="1"/>
</dbReference>
<dbReference type="EMBL" id="LBXN01000097">
    <property type="protein sequence ID" value="KKR30500.1"/>
    <property type="molecule type" value="Genomic_DNA"/>
</dbReference>
<dbReference type="InterPro" id="IPR029063">
    <property type="entry name" value="SAM-dependent_MTases_sf"/>
</dbReference>
<dbReference type="GO" id="GO:0003677">
    <property type="term" value="F:DNA binding"/>
    <property type="evidence" value="ECO:0007669"/>
    <property type="project" value="InterPro"/>
</dbReference>
<protein>
    <submittedName>
        <fullName evidence="6">Site-specific DNA-methyltransferase (Adenine-specific)</fullName>
    </submittedName>
</protein>
<dbReference type="Pfam" id="PF01555">
    <property type="entry name" value="N6_N4_Mtase"/>
    <property type="match status" value="1"/>
</dbReference>
<comment type="caution">
    <text evidence="6">The sequence shown here is derived from an EMBL/GenBank/DDBJ whole genome shotgun (WGS) entry which is preliminary data.</text>
</comment>
<keyword evidence="3 6" id="KW-0808">Transferase</keyword>
<evidence type="ECO:0000256" key="4">
    <source>
        <dbReference type="ARBA" id="ARBA00022691"/>
    </source>
</evidence>
<dbReference type="PRINTS" id="PR00506">
    <property type="entry name" value="D21N6MTFRASE"/>
</dbReference>
<dbReference type="GO" id="GO:0032259">
    <property type="term" value="P:methylation"/>
    <property type="evidence" value="ECO:0007669"/>
    <property type="project" value="UniProtKB-KW"/>
</dbReference>